<protein>
    <submittedName>
        <fullName evidence="1">Uncharacterized protein</fullName>
    </submittedName>
</protein>
<dbReference type="Proteomes" id="UP001085076">
    <property type="component" value="Miscellaneous, Linkage group lg09"/>
</dbReference>
<dbReference type="EMBL" id="JAGGNH010000009">
    <property type="protein sequence ID" value="KAJ0963906.1"/>
    <property type="molecule type" value="Genomic_DNA"/>
</dbReference>
<dbReference type="AlphaFoldDB" id="A0A9D5BZJ2"/>
<evidence type="ECO:0000313" key="2">
    <source>
        <dbReference type="Proteomes" id="UP001085076"/>
    </source>
</evidence>
<gene>
    <name evidence="1" type="ORF">J5N97_029028</name>
</gene>
<evidence type="ECO:0000313" key="1">
    <source>
        <dbReference type="EMBL" id="KAJ0963906.1"/>
    </source>
</evidence>
<keyword evidence="2" id="KW-1185">Reference proteome</keyword>
<sequence length="141" mass="15787">MTSRIRNGTALPELKLYQQFEGVCCKISQLGMGYNSGTLNDLEEAANIAPMCPQAYFSQSDASMTMEKENAAEIEGIIKCINNHPFNSSLKIIQGLYRNTSREARHSRHQTSESQKILSSPNYMFLSDAIRSIYCIAHVCN</sequence>
<comment type="caution">
    <text evidence="1">The sequence shown here is derived from an EMBL/GenBank/DDBJ whole genome shotgun (WGS) entry which is preliminary data.</text>
</comment>
<accession>A0A9D5BZJ2</accession>
<reference evidence="1" key="2">
    <citation type="journal article" date="2022" name="Hortic Res">
        <title>The genome of Dioscorea zingiberensis sheds light on the biosynthesis, origin and evolution of the medicinally important diosgenin saponins.</title>
        <authorList>
            <person name="Li Y."/>
            <person name="Tan C."/>
            <person name="Li Z."/>
            <person name="Guo J."/>
            <person name="Li S."/>
            <person name="Chen X."/>
            <person name="Wang C."/>
            <person name="Dai X."/>
            <person name="Yang H."/>
            <person name="Song W."/>
            <person name="Hou L."/>
            <person name="Xu J."/>
            <person name="Tong Z."/>
            <person name="Xu A."/>
            <person name="Yuan X."/>
            <person name="Wang W."/>
            <person name="Yang Q."/>
            <person name="Chen L."/>
            <person name="Sun Z."/>
            <person name="Wang K."/>
            <person name="Pan B."/>
            <person name="Chen J."/>
            <person name="Bao Y."/>
            <person name="Liu F."/>
            <person name="Qi X."/>
            <person name="Gang D.R."/>
            <person name="Wen J."/>
            <person name="Li J."/>
        </authorList>
    </citation>
    <scope>NUCLEOTIDE SEQUENCE</scope>
    <source>
        <strain evidence="1">Dzin_1.0</strain>
    </source>
</reference>
<name>A0A9D5BZJ2_9LILI</name>
<organism evidence="1 2">
    <name type="scientific">Dioscorea zingiberensis</name>
    <dbReference type="NCBI Taxonomy" id="325984"/>
    <lineage>
        <taxon>Eukaryota</taxon>
        <taxon>Viridiplantae</taxon>
        <taxon>Streptophyta</taxon>
        <taxon>Embryophyta</taxon>
        <taxon>Tracheophyta</taxon>
        <taxon>Spermatophyta</taxon>
        <taxon>Magnoliopsida</taxon>
        <taxon>Liliopsida</taxon>
        <taxon>Dioscoreales</taxon>
        <taxon>Dioscoreaceae</taxon>
        <taxon>Dioscorea</taxon>
    </lineage>
</organism>
<proteinExistence type="predicted"/>
<dbReference type="OrthoDB" id="2423701at2759"/>
<reference evidence="1" key="1">
    <citation type="submission" date="2021-03" db="EMBL/GenBank/DDBJ databases">
        <authorList>
            <person name="Li Z."/>
            <person name="Yang C."/>
        </authorList>
    </citation>
    <scope>NUCLEOTIDE SEQUENCE</scope>
    <source>
        <strain evidence="1">Dzin_1.0</strain>
        <tissue evidence="1">Leaf</tissue>
    </source>
</reference>